<accession>A0AAN5CVP7</accession>
<feature type="compositionally biased region" description="Acidic residues" evidence="2">
    <location>
        <begin position="709"/>
        <end position="728"/>
    </location>
</feature>
<feature type="compositionally biased region" description="Basic and acidic residues" evidence="2">
    <location>
        <begin position="525"/>
        <end position="537"/>
    </location>
</feature>
<sequence length="908" mass="104953">MDPNNEEMVEDVGGVSFHDTSQAIISVNMMQYLRTHDIMAHDEENVVSLAMSLAPRLERYSDEVDAGSSDSEEEVSADELVRKTMPTPYEPPRERYQLINEGCGEISLFNDRGDSTNKSIGPKFIKIDRNEFRVPWKEEPLKICCNCTDGCKDWKKCECRRHSKRAQLTVNGLQLMSPVGEYCLDSIQVYACGRECRCSEEDGCDNRVEWNEKNNELEIMRRDKDMGFEVRSLRYFRPGAMVAEFTGVYVVDSATSEEQDWAFVAYNGIYDETWLEGWRSERVFKKRIAEIKRLASHKVFLIPLEKGGIGRFVCHSRFPNCLPIRVYRHGDFIGFPRLFFFAWTSIAPGDMIKVDYGRHYHTAIIEDCCCGMGDYCECDMRCRCDEALCHEPSALRALSKGCSDGVFATNVLIAREKANRIRMMKVCMKTVPENLQILLEGPQLDESHPSALLIRNYRNMKELLDSEEASLATGNEMRTKKKDKKKSKEMSESERSISPPSRKEKKKRMRHEKETKEQLKKKKRIESESDTEHLPYRKEKKKGKRFENATEDQTKKKKKYVIDSDGSIYSSSCNEKKRKRLKYQSDSEAESPPSRQEKKKGKRYEDETEDGPTKKEKKKSKQLDFILDRPLRPQQISRSSAAEKKKSRVEKKDPGNSTSVSTSTRVDRVKNGEKTQKKKTVEAKKGGEERKSGAEEKKGRGRTERWESEGEENIDAEEEVVVISDDEEEKGKKRGRTKEGRSVERRSLMKKKGSEGKKGMRMERRQSGREDGRDSYHGIVVIDEEEGGGMRKKSGGEMERGSEEGLSMKGSNGKKRRREENKQSKEDDKDCDDEIIVIDEEEVKKEKKMKIKEAEMKEIEKDFELWKKKVFDRQCRILGQAKTTKEDAWWLEVCAELFMKESFTIVID</sequence>
<dbReference type="InterPro" id="IPR046341">
    <property type="entry name" value="SET_dom_sf"/>
</dbReference>
<evidence type="ECO:0000313" key="5">
    <source>
        <dbReference type="Proteomes" id="UP001328107"/>
    </source>
</evidence>
<evidence type="ECO:0000259" key="3">
    <source>
        <dbReference type="PROSITE" id="PS50280"/>
    </source>
</evidence>
<dbReference type="Gene3D" id="2.170.270.10">
    <property type="entry name" value="SET domain"/>
    <property type="match status" value="1"/>
</dbReference>
<dbReference type="SMART" id="SM00317">
    <property type="entry name" value="SET"/>
    <property type="match status" value="1"/>
</dbReference>
<dbReference type="SUPFAM" id="SSF82199">
    <property type="entry name" value="SET domain"/>
    <property type="match status" value="1"/>
</dbReference>
<dbReference type="AlphaFoldDB" id="A0AAN5CVP7"/>
<dbReference type="Proteomes" id="UP001328107">
    <property type="component" value="Unassembled WGS sequence"/>
</dbReference>
<dbReference type="PANTHER" id="PTHR47250">
    <property type="entry name" value="HISTONE-LYSINE N-METHYLTRANSFERASE SET-6"/>
    <property type="match status" value="1"/>
</dbReference>
<dbReference type="Pfam" id="PF00856">
    <property type="entry name" value="SET"/>
    <property type="match status" value="1"/>
</dbReference>
<feature type="compositionally biased region" description="Basic and acidic residues" evidence="2">
    <location>
        <begin position="794"/>
        <end position="803"/>
    </location>
</feature>
<feature type="compositionally biased region" description="Basic and acidic residues" evidence="2">
    <location>
        <begin position="737"/>
        <end position="776"/>
    </location>
</feature>
<feature type="coiled-coil region" evidence="1">
    <location>
        <begin position="837"/>
        <end position="869"/>
    </location>
</feature>
<organism evidence="4 5">
    <name type="scientific">Pristionchus mayeri</name>
    <dbReference type="NCBI Taxonomy" id="1317129"/>
    <lineage>
        <taxon>Eukaryota</taxon>
        <taxon>Metazoa</taxon>
        <taxon>Ecdysozoa</taxon>
        <taxon>Nematoda</taxon>
        <taxon>Chromadorea</taxon>
        <taxon>Rhabditida</taxon>
        <taxon>Rhabditina</taxon>
        <taxon>Diplogasteromorpha</taxon>
        <taxon>Diplogasteroidea</taxon>
        <taxon>Neodiplogasteridae</taxon>
        <taxon>Pristionchus</taxon>
    </lineage>
</organism>
<dbReference type="InterPro" id="IPR053105">
    <property type="entry name" value="Class_V-like_SAM-MTase"/>
</dbReference>
<feature type="domain" description="SET" evidence="3">
    <location>
        <begin position="215"/>
        <end position="357"/>
    </location>
</feature>
<dbReference type="PROSITE" id="PS50280">
    <property type="entry name" value="SET"/>
    <property type="match status" value="1"/>
</dbReference>
<name>A0AAN5CVP7_9BILA</name>
<feature type="compositionally biased region" description="Basic and acidic residues" evidence="2">
    <location>
        <begin position="818"/>
        <end position="828"/>
    </location>
</feature>
<evidence type="ECO:0000256" key="2">
    <source>
        <dbReference type="SAM" id="MobiDB-lite"/>
    </source>
</evidence>
<evidence type="ECO:0000256" key="1">
    <source>
        <dbReference type="SAM" id="Coils"/>
    </source>
</evidence>
<evidence type="ECO:0000313" key="4">
    <source>
        <dbReference type="EMBL" id="GMR51683.1"/>
    </source>
</evidence>
<dbReference type="PANTHER" id="PTHR47250:SF3">
    <property type="entry name" value="HISTONE-LYSINE N-METHYLTRANSFERASE SET-6"/>
    <property type="match status" value="1"/>
</dbReference>
<reference evidence="5" key="1">
    <citation type="submission" date="2022-10" db="EMBL/GenBank/DDBJ databases">
        <title>Genome assembly of Pristionchus species.</title>
        <authorList>
            <person name="Yoshida K."/>
            <person name="Sommer R.J."/>
        </authorList>
    </citation>
    <scope>NUCLEOTIDE SEQUENCE [LARGE SCALE GENOMIC DNA]</scope>
    <source>
        <strain evidence="5">RS5460</strain>
    </source>
</reference>
<keyword evidence="5" id="KW-1185">Reference proteome</keyword>
<dbReference type="EMBL" id="BTRK01000005">
    <property type="protein sequence ID" value="GMR51683.1"/>
    <property type="molecule type" value="Genomic_DNA"/>
</dbReference>
<comment type="caution">
    <text evidence="4">The sequence shown here is derived from an EMBL/GenBank/DDBJ whole genome shotgun (WGS) entry which is preliminary data.</text>
</comment>
<feature type="compositionally biased region" description="Basic and acidic residues" evidence="2">
    <location>
        <begin position="545"/>
        <end position="554"/>
    </location>
</feature>
<keyword evidence="1" id="KW-0175">Coiled coil</keyword>
<gene>
    <name evidence="4" type="ORF">PMAYCL1PPCAC_21878</name>
</gene>
<dbReference type="InterPro" id="IPR001214">
    <property type="entry name" value="SET_dom"/>
</dbReference>
<protein>
    <recommendedName>
        <fullName evidence="3">SET domain-containing protein</fullName>
    </recommendedName>
</protein>
<feature type="region of interest" description="Disordered" evidence="2">
    <location>
        <begin position="468"/>
        <end position="832"/>
    </location>
</feature>
<feature type="compositionally biased region" description="Basic and acidic residues" evidence="2">
    <location>
        <begin position="486"/>
        <end position="495"/>
    </location>
</feature>
<feature type="compositionally biased region" description="Basic and acidic residues" evidence="2">
    <location>
        <begin position="665"/>
        <end position="708"/>
    </location>
</feature>
<proteinExistence type="predicted"/>